<sequence length="208" mass="22920">MKKIKLDIVGLSYSQTQSGAYALVLGEVGGNRRLPIIIGGFEAQAIAVEIEKMQPSRPLTHDLFKTFADNFNIVIQEVLIYNLIDGIFFAKIICSNGAKPIEIDARTSDAVALAVRFGAPIFTYDFIMDASGIVIETNDLAFLENIDAPTAKENITTPAPDKPKEKSPKSTYGHLSDEQLEADLNKAIDNEQYEAAAKIRDEIERRKS</sequence>
<dbReference type="InterPro" id="IPR036104">
    <property type="entry name" value="BFN_sf"/>
</dbReference>
<protein>
    <submittedName>
        <fullName evidence="2">Uncharacterized protein</fullName>
    </submittedName>
</protein>
<dbReference type="PANTHER" id="PTHR15160:SF1">
    <property type="entry name" value="VON HIPPEL-LINDAU DISEASE TUMOR SUPPRESSOR"/>
    <property type="match status" value="1"/>
</dbReference>
<dbReference type="Gene3D" id="3.10.690.10">
    <property type="entry name" value="Bifunctional nuclease domain"/>
    <property type="match status" value="1"/>
</dbReference>
<evidence type="ECO:0000256" key="1">
    <source>
        <dbReference type="SAM" id="MobiDB-lite"/>
    </source>
</evidence>
<dbReference type="SUPFAM" id="SSF103256">
    <property type="entry name" value="Hypothetical protein TM0160"/>
    <property type="match status" value="1"/>
</dbReference>
<evidence type="ECO:0000313" key="3">
    <source>
        <dbReference type="Proteomes" id="UP000192980"/>
    </source>
</evidence>
<dbReference type="InterPro" id="IPR003729">
    <property type="entry name" value="Bi_nuclease_dom"/>
</dbReference>
<organism evidence="2 3">
    <name type="scientific">Sphingobacterium psychroaquaticum</name>
    <dbReference type="NCBI Taxonomy" id="561061"/>
    <lineage>
        <taxon>Bacteria</taxon>
        <taxon>Pseudomonadati</taxon>
        <taxon>Bacteroidota</taxon>
        <taxon>Sphingobacteriia</taxon>
        <taxon>Sphingobacteriales</taxon>
        <taxon>Sphingobacteriaceae</taxon>
        <taxon>Sphingobacterium</taxon>
    </lineage>
</organism>
<dbReference type="Proteomes" id="UP000192980">
    <property type="component" value="Unassembled WGS sequence"/>
</dbReference>
<dbReference type="RefSeq" id="WP_085474248.1">
    <property type="nucleotide sequence ID" value="NZ_CP038029.1"/>
</dbReference>
<dbReference type="Pfam" id="PF02577">
    <property type="entry name" value="BFN_dom"/>
    <property type="match status" value="1"/>
</dbReference>
<dbReference type="PANTHER" id="PTHR15160">
    <property type="entry name" value="VON HIPPEL-LINDAU PROTEIN"/>
    <property type="match status" value="1"/>
</dbReference>
<dbReference type="STRING" id="561061.SAMN05660862_3554"/>
<dbReference type="OrthoDB" id="9788698at2"/>
<dbReference type="PROSITE" id="PS51658">
    <property type="entry name" value="BFN"/>
    <property type="match status" value="1"/>
</dbReference>
<feature type="region of interest" description="Disordered" evidence="1">
    <location>
        <begin position="152"/>
        <end position="175"/>
    </location>
</feature>
<dbReference type="InterPro" id="IPR001943">
    <property type="entry name" value="UVR_dom"/>
</dbReference>
<keyword evidence="3" id="KW-1185">Reference proteome</keyword>
<name>A0A1X7L570_9SPHI</name>
<gene>
    <name evidence="2" type="ORF">SAMN05660862_3554</name>
</gene>
<accession>A0A1X7L570</accession>
<dbReference type="GO" id="GO:0004518">
    <property type="term" value="F:nuclease activity"/>
    <property type="evidence" value="ECO:0007669"/>
    <property type="project" value="InterPro"/>
</dbReference>
<evidence type="ECO:0000313" key="2">
    <source>
        <dbReference type="EMBL" id="SMG48533.1"/>
    </source>
</evidence>
<proteinExistence type="predicted"/>
<dbReference type="Pfam" id="PF02151">
    <property type="entry name" value="UVR"/>
    <property type="match status" value="1"/>
</dbReference>
<reference evidence="2 3" key="1">
    <citation type="submission" date="2017-04" db="EMBL/GenBank/DDBJ databases">
        <authorList>
            <person name="Afonso C.L."/>
            <person name="Miller P.J."/>
            <person name="Scott M.A."/>
            <person name="Spackman E."/>
            <person name="Goraichik I."/>
            <person name="Dimitrov K.M."/>
            <person name="Suarez D.L."/>
            <person name="Swayne D.E."/>
        </authorList>
    </citation>
    <scope>NUCLEOTIDE SEQUENCE [LARGE SCALE GENOMIC DNA]</scope>
    <source>
        <strain evidence="2 3">DSM 22418</strain>
    </source>
</reference>
<dbReference type="PROSITE" id="PS50151">
    <property type="entry name" value="UVR"/>
    <property type="match status" value="1"/>
</dbReference>
<dbReference type="AlphaFoldDB" id="A0A1X7L570"/>
<dbReference type="EMBL" id="FXAU01000008">
    <property type="protein sequence ID" value="SMG48533.1"/>
    <property type="molecule type" value="Genomic_DNA"/>
</dbReference>